<dbReference type="InterPro" id="IPR050570">
    <property type="entry name" value="Cell_wall_metabolism_enzyme"/>
</dbReference>
<keyword evidence="8" id="KW-1133">Transmembrane helix</keyword>
<dbReference type="Gene3D" id="3.10.450.350">
    <property type="match status" value="2"/>
</dbReference>
<reference evidence="12" key="1">
    <citation type="submission" date="2018-05" db="EMBL/GenBank/DDBJ databases">
        <title>Luteimonas pekinense sp. nov., isolated from human Meibomian gland secretions, Beijing, China.</title>
        <authorList>
            <person name="Wen T."/>
            <person name="Bai H."/>
            <person name="Lv H."/>
        </authorList>
    </citation>
    <scope>NUCLEOTIDE SEQUENCE [LARGE SCALE GENOMIC DNA]</scope>
    <source>
        <strain evidence="12">83-4</strain>
    </source>
</reference>
<proteinExistence type="predicted"/>
<dbReference type="RefSeq" id="WP_112927077.1">
    <property type="nucleotide sequence ID" value="NZ_CP029556.1"/>
</dbReference>
<name>A0A344J755_9GAMM</name>
<organism evidence="11 12">
    <name type="scientific">Solilutibacter oculi</name>
    <dbReference type="NCBI Taxonomy" id="2698682"/>
    <lineage>
        <taxon>Bacteria</taxon>
        <taxon>Pseudomonadati</taxon>
        <taxon>Pseudomonadota</taxon>
        <taxon>Gammaproteobacteria</taxon>
        <taxon>Lysobacterales</taxon>
        <taxon>Lysobacteraceae</taxon>
        <taxon>Solilutibacter</taxon>
    </lineage>
</organism>
<dbReference type="Pfam" id="PF19425">
    <property type="entry name" value="Csd3_N2"/>
    <property type="match status" value="1"/>
</dbReference>
<dbReference type="AlphaFoldDB" id="A0A344J755"/>
<evidence type="ECO:0000256" key="4">
    <source>
        <dbReference type="ARBA" id="ARBA00022723"/>
    </source>
</evidence>
<dbReference type="CDD" id="cd12797">
    <property type="entry name" value="M23_peptidase"/>
    <property type="match status" value="1"/>
</dbReference>
<evidence type="ECO:0000256" key="3">
    <source>
        <dbReference type="ARBA" id="ARBA00022670"/>
    </source>
</evidence>
<keyword evidence="6" id="KW-0862">Zinc</keyword>
<keyword evidence="12" id="KW-1185">Reference proteome</keyword>
<sequence length="484" mass="52913">MTIGEARPGQREARHEQLRIQRARALKRYAALRIPAGFNGRWTRRQWAHASLLGSIIALLGALVPGFDQALALPSQGGRASMALVLPQIGPHKTVAGPTRKGDSWQVINVRAGETASAIFDQLQIPQADLARLLKYPGVNMEMRRLRPGAEISFDLPPGGPLRGFRYTRLGEKVELDMTGEKITETAVPQQVDVRTVVLSGTVGDSLFESARKVGLTSQNLKELTDDIFKYDVDFDSDLDDNDRFSVVVDQTWKDGKLVDTGPVLAATITADGKLFSGFLFERDGKPGYYTADGRSLERPFIRMPIPYARLTSGFGGRRHPVLGRFKMHKGVDYAAGTGTPIMAAGDAVVKSVGWHGGYGRAVELSHGEGKTTFYAHMSRFASIRPGQRIAQGTVIGYVGSTGLSTGPHLHYEFRVNGAHRNPLSMMLPPPAPLSGTLLAQFRGETKRALGKIREVENIVFQGEDEPKLAKYDEGAKAKRDKRG</sequence>
<comment type="cofactor">
    <cofactor evidence="1">
        <name>Zn(2+)</name>
        <dbReference type="ChEBI" id="CHEBI:29105"/>
    </cofactor>
</comment>
<dbReference type="Gene3D" id="2.70.70.10">
    <property type="entry name" value="Glucose Permease (Domain IIA)"/>
    <property type="match status" value="1"/>
</dbReference>
<gene>
    <name evidence="11" type="ORF">DCD74_09390</name>
</gene>
<dbReference type="SUPFAM" id="SSF51261">
    <property type="entry name" value="Duplicated hybrid motif"/>
    <property type="match status" value="1"/>
</dbReference>
<accession>A0A344J755</accession>
<evidence type="ECO:0000256" key="5">
    <source>
        <dbReference type="ARBA" id="ARBA00022801"/>
    </source>
</evidence>
<evidence type="ECO:0000256" key="2">
    <source>
        <dbReference type="ARBA" id="ARBA00004196"/>
    </source>
</evidence>
<dbReference type="InterPro" id="IPR011055">
    <property type="entry name" value="Dup_hybrid_motif"/>
</dbReference>
<dbReference type="EMBL" id="CP029556">
    <property type="protein sequence ID" value="AXA84865.1"/>
    <property type="molecule type" value="Genomic_DNA"/>
</dbReference>
<dbReference type="OrthoDB" id="9805070at2"/>
<evidence type="ECO:0000256" key="1">
    <source>
        <dbReference type="ARBA" id="ARBA00001947"/>
    </source>
</evidence>
<dbReference type="InterPro" id="IPR045834">
    <property type="entry name" value="Csd3_N2"/>
</dbReference>
<dbReference type="GO" id="GO:0004222">
    <property type="term" value="F:metalloendopeptidase activity"/>
    <property type="evidence" value="ECO:0007669"/>
    <property type="project" value="TreeGrafter"/>
</dbReference>
<dbReference type="Proteomes" id="UP000251842">
    <property type="component" value="Chromosome"/>
</dbReference>
<evidence type="ECO:0000259" key="10">
    <source>
        <dbReference type="Pfam" id="PF19425"/>
    </source>
</evidence>
<feature type="transmembrane region" description="Helical" evidence="8">
    <location>
        <begin position="47"/>
        <end position="67"/>
    </location>
</feature>
<keyword evidence="8" id="KW-0812">Transmembrane</keyword>
<keyword evidence="4" id="KW-0479">Metal-binding</keyword>
<dbReference type="Pfam" id="PF01551">
    <property type="entry name" value="Peptidase_M23"/>
    <property type="match status" value="1"/>
</dbReference>
<evidence type="ECO:0000256" key="6">
    <source>
        <dbReference type="ARBA" id="ARBA00022833"/>
    </source>
</evidence>
<dbReference type="GO" id="GO:0046872">
    <property type="term" value="F:metal ion binding"/>
    <property type="evidence" value="ECO:0007669"/>
    <property type="project" value="UniProtKB-KW"/>
</dbReference>
<dbReference type="KEGG" id="lue:DCD74_09390"/>
<protein>
    <submittedName>
        <fullName evidence="11">Uncharacterized protein</fullName>
    </submittedName>
</protein>
<comment type="subcellular location">
    <subcellularLocation>
        <location evidence="2">Cell envelope</location>
    </subcellularLocation>
</comment>
<feature type="domain" description="Csd3-like second N-terminal" evidence="10">
    <location>
        <begin position="195"/>
        <end position="313"/>
    </location>
</feature>
<keyword evidence="7" id="KW-0482">Metalloprotease</keyword>
<keyword evidence="8" id="KW-0472">Membrane</keyword>
<evidence type="ECO:0000256" key="7">
    <source>
        <dbReference type="ARBA" id="ARBA00023049"/>
    </source>
</evidence>
<dbReference type="InterPro" id="IPR016047">
    <property type="entry name" value="M23ase_b-sheet_dom"/>
</dbReference>
<dbReference type="PANTHER" id="PTHR21666:SF288">
    <property type="entry name" value="CELL DIVISION PROTEIN YTFB"/>
    <property type="match status" value="1"/>
</dbReference>
<evidence type="ECO:0000259" key="9">
    <source>
        <dbReference type="Pfam" id="PF01551"/>
    </source>
</evidence>
<evidence type="ECO:0000313" key="12">
    <source>
        <dbReference type="Proteomes" id="UP000251842"/>
    </source>
</evidence>
<dbReference type="GO" id="GO:0006508">
    <property type="term" value="P:proteolysis"/>
    <property type="evidence" value="ECO:0007669"/>
    <property type="project" value="UniProtKB-KW"/>
</dbReference>
<dbReference type="GO" id="GO:0030313">
    <property type="term" value="C:cell envelope"/>
    <property type="evidence" value="ECO:0007669"/>
    <property type="project" value="UniProtKB-SubCell"/>
</dbReference>
<evidence type="ECO:0000313" key="11">
    <source>
        <dbReference type="EMBL" id="AXA84865.1"/>
    </source>
</evidence>
<evidence type="ECO:0000256" key="8">
    <source>
        <dbReference type="SAM" id="Phobius"/>
    </source>
</evidence>
<keyword evidence="3" id="KW-0645">Protease</keyword>
<feature type="domain" description="M23ase beta-sheet core" evidence="9">
    <location>
        <begin position="327"/>
        <end position="423"/>
    </location>
</feature>
<dbReference type="PANTHER" id="PTHR21666">
    <property type="entry name" value="PEPTIDASE-RELATED"/>
    <property type="match status" value="1"/>
</dbReference>
<keyword evidence="5" id="KW-0378">Hydrolase</keyword>